<gene>
    <name evidence="1" type="ORF">QCO44_06755</name>
</gene>
<comment type="caution">
    <text evidence="1">The sequence shown here is derived from an EMBL/GenBank/DDBJ whole genome shotgun (WGS) entry which is preliminary data.</text>
</comment>
<sequence>MFQRQVKIRSVYSTNHAKGMGIQFEPYGQLISYELYYGDKRIFRAKGKGSKFVQYSRYLEALQDRVANINQDIEQQGEFTIITEFSDKGVANIIPEYEFVLSPIKHLYKEMNSKKIKYNSQLAISEYEFNYISIQMLRLILSELVSLGLDIIVFRNNYGYKFKDYATSFWNKS</sequence>
<name>A0ABV3X569_9FIRM</name>
<reference evidence="1 2" key="1">
    <citation type="submission" date="2023-04" db="EMBL/GenBank/DDBJ databases">
        <title>Genome Sequence of Selenomonas sputigena ATCC 33150.</title>
        <authorList>
            <person name="Miller D.P."/>
            <person name="Anvari S."/>
            <person name="Polson S.W."/>
            <person name="Macdonald M."/>
            <person name="Mcdowell J.V."/>
        </authorList>
    </citation>
    <scope>NUCLEOTIDE SEQUENCE [LARGE SCALE GENOMIC DNA]</scope>
    <source>
        <strain evidence="1 2">ATCC 33150</strain>
    </source>
</reference>
<dbReference type="RefSeq" id="WP_368847064.1">
    <property type="nucleotide sequence ID" value="NZ_CP194411.1"/>
</dbReference>
<dbReference type="Proteomes" id="UP001559623">
    <property type="component" value="Unassembled WGS sequence"/>
</dbReference>
<proteinExistence type="predicted"/>
<evidence type="ECO:0000313" key="2">
    <source>
        <dbReference type="Proteomes" id="UP001559623"/>
    </source>
</evidence>
<evidence type="ECO:0000313" key="1">
    <source>
        <dbReference type="EMBL" id="MEX5285337.1"/>
    </source>
</evidence>
<accession>A0ABV3X569</accession>
<keyword evidence="2" id="KW-1185">Reference proteome</keyword>
<protein>
    <submittedName>
        <fullName evidence="1">Uncharacterized protein</fullName>
    </submittedName>
</protein>
<dbReference type="EMBL" id="JARVLH010000003">
    <property type="protein sequence ID" value="MEX5285337.1"/>
    <property type="molecule type" value="Genomic_DNA"/>
</dbReference>
<organism evidence="1 2">
    <name type="scientific">Selenomonas sputigena</name>
    <dbReference type="NCBI Taxonomy" id="69823"/>
    <lineage>
        <taxon>Bacteria</taxon>
        <taxon>Bacillati</taxon>
        <taxon>Bacillota</taxon>
        <taxon>Negativicutes</taxon>
        <taxon>Selenomonadales</taxon>
        <taxon>Selenomonadaceae</taxon>
        <taxon>Selenomonas</taxon>
    </lineage>
</organism>